<feature type="compositionally biased region" description="Acidic residues" evidence="1">
    <location>
        <begin position="710"/>
        <end position="719"/>
    </location>
</feature>
<proteinExistence type="predicted"/>
<feature type="compositionally biased region" description="Basic and acidic residues" evidence="1">
    <location>
        <begin position="333"/>
        <end position="343"/>
    </location>
</feature>
<sequence length="890" mass="95296">MEQRRLRILYSINNAPSYTLAFSRSPVDVTVLPSFDKPVASTSQNPVEASPSYATANLRTCIESICASSPEFFLDASRDYSVYVLDPLESPTARNSNELIPMGLGFLSDIRSPGESRTITGTFTVLRTGETVLEVYFSLKPVSRETASGSKSSAKQKTTRSSDAARSSGNKTARPSTHSRKSVGPEVAATQAEQILNQSHGSGRMSDLPVKSEPFAYRSIPELVQQASDPLPPPPQLPQEVLMHNLAGLLNPSDPNAMALLGLCSMIDSGELSSAEENPAVAAAIQHYLAQIIPGQQVTQQPSPSTSHQEAPSQDDEVVFLDKENVNPTAFRRRAEREREEAKLLAVSGSSSTPAESSPPRIGLSVRSNTVNDILLPASSMNGSTAGRKRSLSDAEGSKRDRQRKVSSSKDLPPASHRPIPDPYRHYSRVAEPAALGSSSVAKSSPPRPSRDENMQYGSSHGRPIVIPDSPLRVAASSPLRVKRKPYVVPEWARTTTATKPRLSDEAQKALREAQQRKEQERKAKRIRLSKHKNSSVSLPTPPSSQSSIAPSSQGSSSLLPSGSSQPPTNLSSSQESSFTTASNLPAPVAASGDLPIFAASFSSSIPSSPPRSPSPSRATSSLPFLPKTPKTPSRRSRTDNDSPDATDGSLFTPLAKTPSVRTSHPLLSPFIKSPCGRPSRISPSAYRKGTADQETGDDLTSTLPMASSDAEDNEESDIPEQGSHRNTMSKQYWQGLPPSSPPPPSSPASSSPGLLLPNEPGQEDQAEDDQLPVISSDVEEDLAGLDETIDQFTSETGTAELDVFDLWMNNIQSDDVLATINDADLGLDMDGGGGTGEELNFEEFLTGFIPLLGGQTSNVTESSNHLGEYNPKPQETAQEMQMLLSGCVL</sequence>
<gene>
    <name evidence="2" type="ORF">VKT23_001119</name>
</gene>
<feature type="region of interest" description="Disordered" evidence="1">
    <location>
        <begin position="497"/>
        <end position="770"/>
    </location>
</feature>
<feature type="compositionally biased region" description="Low complexity" evidence="1">
    <location>
        <begin position="595"/>
        <end position="607"/>
    </location>
</feature>
<feature type="compositionally biased region" description="Low complexity" evidence="1">
    <location>
        <begin position="544"/>
        <end position="583"/>
    </location>
</feature>
<protein>
    <submittedName>
        <fullName evidence="2">Uncharacterized protein</fullName>
    </submittedName>
</protein>
<name>A0ABR1K9C1_9AGAR</name>
<reference evidence="2 3" key="1">
    <citation type="submission" date="2024-01" db="EMBL/GenBank/DDBJ databases">
        <title>A draft genome for the cacao thread blight pathogen Marasmiellus scandens.</title>
        <authorList>
            <person name="Baruah I.K."/>
            <person name="Leung J."/>
            <person name="Bukari Y."/>
            <person name="Amoako-Attah I."/>
            <person name="Meinhardt L.W."/>
            <person name="Bailey B.A."/>
            <person name="Cohen S.P."/>
        </authorList>
    </citation>
    <scope>NUCLEOTIDE SEQUENCE [LARGE SCALE GENOMIC DNA]</scope>
    <source>
        <strain evidence="2 3">GH-19</strain>
    </source>
</reference>
<feature type="compositionally biased region" description="Basic and acidic residues" evidence="1">
    <location>
        <begin position="502"/>
        <end position="522"/>
    </location>
</feature>
<feature type="compositionally biased region" description="Polar residues" evidence="1">
    <location>
        <begin position="146"/>
        <end position="176"/>
    </location>
</feature>
<evidence type="ECO:0000256" key="1">
    <source>
        <dbReference type="SAM" id="MobiDB-lite"/>
    </source>
</evidence>
<feature type="compositionally biased region" description="Low complexity" evidence="1">
    <location>
        <begin position="748"/>
        <end position="758"/>
    </location>
</feature>
<evidence type="ECO:0000313" key="2">
    <source>
        <dbReference type="EMBL" id="KAK7473015.1"/>
    </source>
</evidence>
<feature type="region of interest" description="Disordered" evidence="1">
    <location>
        <begin position="296"/>
        <end position="470"/>
    </location>
</feature>
<feature type="compositionally biased region" description="Low complexity" evidence="1">
    <location>
        <begin position="348"/>
        <end position="360"/>
    </location>
</feature>
<organism evidence="2 3">
    <name type="scientific">Marasmiellus scandens</name>
    <dbReference type="NCBI Taxonomy" id="2682957"/>
    <lineage>
        <taxon>Eukaryota</taxon>
        <taxon>Fungi</taxon>
        <taxon>Dikarya</taxon>
        <taxon>Basidiomycota</taxon>
        <taxon>Agaricomycotina</taxon>
        <taxon>Agaricomycetes</taxon>
        <taxon>Agaricomycetidae</taxon>
        <taxon>Agaricales</taxon>
        <taxon>Marasmiineae</taxon>
        <taxon>Omphalotaceae</taxon>
        <taxon>Marasmiellus</taxon>
    </lineage>
</organism>
<feature type="compositionally biased region" description="Low complexity" evidence="1">
    <location>
        <begin position="296"/>
        <end position="309"/>
    </location>
</feature>
<evidence type="ECO:0000313" key="3">
    <source>
        <dbReference type="Proteomes" id="UP001498398"/>
    </source>
</evidence>
<accession>A0ABR1K9C1</accession>
<keyword evidence="3" id="KW-1185">Reference proteome</keyword>
<feature type="region of interest" description="Disordered" evidence="1">
    <location>
        <begin position="146"/>
        <end position="187"/>
    </location>
</feature>
<comment type="caution">
    <text evidence="2">The sequence shown here is derived from an EMBL/GenBank/DDBJ whole genome shotgun (WGS) entry which is preliminary data.</text>
</comment>
<feature type="compositionally biased region" description="Low complexity" evidence="1">
    <location>
        <begin position="615"/>
        <end position="624"/>
    </location>
</feature>
<feature type="compositionally biased region" description="Basic and acidic residues" evidence="1">
    <location>
        <begin position="391"/>
        <end position="400"/>
    </location>
</feature>
<dbReference type="Proteomes" id="UP001498398">
    <property type="component" value="Unassembled WGS sequence"/>
</dbReference>
<dbReference type="EMBL" id="JBANRG010000001">
    <property type="protein sequence ID" value="KAK7473015.1"/>
    <property type="molecule type" value="Genomic_DNA"/>
</dbReference>
<feature type="compositionally biased region" description="Basic residues" evidence="1">
    <location>
        <begin position="523"/>
        <end position="534"/>
    </location>
</feature>